<feature type="binding site" evidence="9">
    <location>
        <position position="76"/>
    </location>
    <ligand>
        <name>substrate</name>
    </ligand>
</feature>
<keyword evidence="5 9" id="KW-0067">ATP-binding</keyword>
<feature type="binding site" evidence="9">
    <location>
        <begin position="12"/>
        <end position="13"/>
    </location>
    <ligand>
        <name>ATP</name>
        <dbReference type="ChEBI" id="CHEBI:30616"/>
    </ligand>
</feature>
<evidence type="ECO:0000259" key="10">
    <source>
        <dbReference type="Pfam" id="PF01467"/>
    </source>
</evidence>
<feature type="binding site" evidence="9">
    <location>
        <position position="20"/>
    </location>
    <ligand>
        <name>ATP</name>
        <dbReference type="ChEBI" id="CHEBI:30616"/>
    </ligand>
</feature>
<dbReference type="NCBIfam" id="TIGR00125">
    <property type="entry name" value="cyt_tran_rel"/>
    <property type="match status" value="1"/>
</dbReference>
<feature type="binding site" evidence="9">
    <location>
        <position position="101"/>
    </location>
    <ligand>
        <name>ATP</name>
        <dbReference type="ChEBI" id="CHEBI:30616"/>
    </ligand>
</feature>
<evidence type="ECO:0000256" key="4">
    <source>
        <dbReference type="ARBA" id="ARBA00022741"/>
    </source>
</evidence>
<organism evidence="11 12">
    <name type="scientific">Frischella perrara</name>
    <dbReference type="NCBI Taxonomy" id="1267021"/>
    <lineage>
        <taxon>Bacteria</taxon>
        <taxon>Pseudomonadati</taxon>
        <taxon>Pseudomonadota</taxon>
        <taxon>Gammaproteobacteria</taxon>
        <taxon>Orbales</taxon>
        <taxon>Orbaceae</taxon>
        <taxon>Frischella</taxon>
    </lineage>
</organism>
<name>A0A0A7S3M5_FRIPE</name>
<reference evidence="11 12" key="1">
    <citation type="journal article" date="2014" name="Appl. Environ. Microbiol.">
        <title>Gut symbionts from distinct hosts exhibit genotoxic activity via divergent colibactin biosynthetic pathways.</title>
        <authorList>
            <person name="Engel P."/>
            <person name="Vizcaino M.I."/>
            <person name="Crawford J.M."/>
        </authorList>
    </citation>
    <scope>NUCLEOTIDE SEQUENCE [LARGE SCALE GENOMIC DNA]</scope>
    <source>
        <strain evidence="11 12">PEB0191</strain>
    </source>
</reference>
<feature type="binding site" evidence="9">
    <location>
        <position position="90"/>
    </location>
    <ligand>
        <name>substrate</name>
    </ligand>
</feature>
<dbReference type="GO" id="GO:0015937">
    <property type="term" value="P:coenzyme A biosynthetic process"/>
    <property type="evidence" value="ECO:0007669"/>
    <property type="project" value="UniProtKB-UniRule"/>
</dbReference>
<comment type="subcellular location">
    <subcellularLocation>
        <location evidence="9">Cytoplasm</location>
    </subcellularLocation>
</comment>
<evidence type="ECO:0000256" key="8">
    <source>
        <dbReference type="ARBA" id="ARBA00029346"/>
    </source>
</evidence>
<dbReference type="AlphaFoldDB" id="A0A0A7S3M5"/>
<keyword evidence="4 9" id="KW-0547">Nucleotide-binding</keyword>
<dbReference type="GO" id="GO:0005737">
    <property type="term" value="C:cytoplasm"/>
    <property type="evidence" value="ECO:0007669"/>
    <property type="project" value="UniProtKB-SubCell"/>
</dbReference>
<feature type="binding site" evidence="9">
    <location>
        <begin position="91"/>
        <end position="93"/>
    </location>
    <ligand>
        <name>ATP</name>
        <dbReference type="ChEBI" id="CHEBI:30616"/>
    </ligand>
</feature>
<dbReference type="PRINTS" id="PR01020">
    <property type="entry name" value="LPSBIOSNTHSS"/>
</dbReference>
<dbReference type="Gene3D" id="3.40.50.620">
    <property type="entry name" value="HUPs"/>
    <property type="match status" value="1"/>
</dbReference>
<dbReference type="NCBIfam" id="TIGR01510">
    <property type="entry name" value="coaD_prev_kdtB"/>
    <property type="match status" value="1"/>
</dbReference>
<evidence type="ECO:0000256" key="2">
    <source>
        <dbReference type="ARBA" id="ARBA00022679"/>
    </source>
</evidence>
<dbReference type="EMBL" id="CP009056">
    <property type="protein sequence ID" value="AJA46094.1"/>
    <property type="molecule type" value="Genomic_DNA"/>
</dbReference>
<dbReference type="GO" id="GO:0004595">
    <property type="term" value="F:pantetheine-phosphate adenylyltransferase activity"/>
    <property type="evidence" value="ECO:0007669"/>
    <property type="project" value="UniProtKB-UniRule"/>
</dbReference>
<dbReference type="InterPro" id="IPR001980">
    <property type="entry name" value="PPAT"/>
</dbReference>
<comment type="cofactor">
    <cofactor evidence="9">
        <name>Mg(2+)</name>
        <dbReference type="ChEBI" id="CHEBI:18420"/>
    </cofactor>
</comment>
<dbReference type="PANTHER" id="PTHR21342">
    <property type="entry name" value="PHOSPHOPANTETHEINE ADENYLYLTRANSFERASE"/>
    <property type="match status" value="1"/>
</dbReference>
<dbReference type="Proteomes" id="UP000030901">
    <property type="component" value="Chromosome"/>
</dbReference>
<accession>A0A0A7S3M5</accession>
<protein>
    <recommendedName>
        <fullName evidence="9">Phosphopantetheine adenylyltransferase</fullName>
        <ecNumber evidence="9">2.7.7.3</ecNumber>
    </recommendedName>
    <alternativeName>
        <fullName evidence="9">Dephospho-CoA pyrophosphorylase</fullName>
    </alternativeName>
    <alternativeName>
        <fullName evidence="9">Pantetheine-phosphate adenylyltransferase</fullName>
        <shortName evidence="9">PPAT</shortName>
    </alternativeName>
</protein>
<feature type="domain" description="Cytidyltransferase-like" evidence="10">
    <location>
        <begin position="8"/>
        <end position="136"/>
    </location>
</feature>
<dbReference type="RefSeq" id="WP_039106259.1">
    <property type="nucleotide sequence ID" value="NZ_CP009056.1"/>
</dbReference>
<dbReference type="HAMAP" id="MF_00151">
    <property type="entry name" value="PPAT_bact"/>
    <property type="match status" value="1"/>
</dbReference>
<evidence type="ECO:0000256" key="6">
    <source>
        <dbReference type="ARBA" id="ARBA00022842"/>
    </source>
</evidence>
<evidence type="ECO:0000256" key="5">
    <source>
        <dbReference type="ARBA" id="ARBA00022840"/>
    </source>
</evidence>
<comment type="similarity">
    <text evidence="9">Belongs to the bacterial CoaD family.</text>
</comment>
<dbReference type="OrthoDB" id="9806661at2"/>
<evidence type="ECO:0000256" key="7">
    <source>
        <dbReference type="ARBA" id="ARBA00022993"/>
    </source>
</evidence>
<dbReference type="GO" id="GO:0005524">
    <property type="term" value="F:ATP binding"/>
    <property type="evidence" value="ECO:0007669"/>
    <property type="project" value="UniProtKB-KW"/>
</dbReference>
<dbReference type="InterPro" id="IPR004821">
    <property type="entry name" value="Cyt_trans-like"/>
</dbReference>
<proteinExistence type="inferred from homology"/>
<dbReference type="UniPathway" id="UPA00241">
    <property type="reaction ID" value="UER00355"/>
</dbReference>
<dbReference type="Pfam" id="PF01467">
    <property type="entry name" value="CTP_transf_like"/>
    <property type="match status" value="1"/>
</dbReference>
<evidence type="ECO:0000256" key="3">
    <source>
        <dbReference type="ARBA" id="ARBA00022695"/>
    </source>
</evidence>
<dbReference type="EC" id="2.7.7.3" evidence="9"/>
<keyword evidence="2 9" id="KW-0808">Transferase</keyword>
<keyword evidence="12" id="KW-1185">Reference proteome</keyword>
<evidence type="ECO:0000256" key="9">
    <source>
        <dbReference type="HAMAP-Rule" id="MF_00151"/>
    </source>
</evidence>
<feature type="binding site" evidence="9">
    <location>
        <position position="12"/>
    </location>
    <ligand>
        <name>substrate</name>
    </ligand>
</feature>
<comment type="function">
    <text evidence="9">Reversibly transfers an adenylyl group from ATP to 4'-phosphopantetheine, yielding dephospho-CoA (dPCoA) and pyrophosphate.</text>
</comment>
<evidence type="ECO:0000256" key="1">
    <source>
        <dbReference type="ARBA" id="ARBA00022490"/>
    </source>
</evidence>
<sequence>MKTALTAIFPGTFDPITNGHIDLITRSALLFPHLIVAVAQSPNKKTFFTLDERVALAETALAHLPNVEVIGYANLMADFAKAHRATVLVRGVRTTYDFEYERQLAEMNRNLKPDLDTIFLMPSLVTGFISSTIVKEVAIHHGDISRLVPKHVEQALLERVG</sequence>
<keyword evidence="3 9" id="KW-0548">Nucleotidyltransferase</keyword>
<keyword evidence="7 9" id="KW-0173">Coenzyme A biosynthesis</keyword>
<evidence type="ECO:0000313" key="11">
    <source>
        <dbReference type="EMBL" id="AJA46094.1"/>
    </source>
</evidence>
<dbReference type="KEGG" id="fpp:FPB0191_02291"/>
<dbReference type="CDD" id="cd02163">
    <property type="entry name" value="PPAT"/>
    <property type="match status" value="1"/>
</dbReference>
<dbReference type="HOGENOM" id="CLU_100149_0_1_6"/>
<keyword evidence="1 9" id="KW-0963">Cytoplasm</keyword>
<keyword evidence="6 9" id="KW-0460">Magnesium</keyword>
<feature type="binding site" evidence="9">
    <location>
        <position position="44"/>
    </location>
    <ligand>
        <name>substrate</name>
    </ligand>
</feature>
<comment type="subunit">
    <text evidence="9">Homohexamer.</text>
</comment>
<comment type="catalytic activity">
    <reaction evidence="8 9">
        <text>(R)-4'-phosphopantetheine + ATP + H(+) = 3'-dephospho-CoA + diphosphate</text>
        <dbReference type="Rhea" id="RHEA:19801"/>
        <dbReference type="ChEBI" id="CHEBI:15378"/>
        <dbReference type="ChEBI" id="CHEBI:30616"/>
        <dbReference type="ChEBI" id="CHEBI:33019"/>
        <dbReference type="ChEBI" id="CHEBI:57328"/>
        <dbReference type="ChEBI" id="CHEBI:61723"/>
        <dbReference type="EC" id="2.7.7.3"/>
    </reaction>
</comment>
<dbReference type="STRING" id="1267021.FPB0191_02291"/>
<dbReference type="InterPro" id="IPR014729">
    <property type="entry name" value="Rossmann-like_a/b/a_fold"/>
</dbReference>
<dbReference type="SUPFAM" id="SSF52374">
    <property type="entry name" value="Nucleotidylyl transferase"/>
    <property type="match status" value="1"/>
</dbReference>
<gene>
    <name evidence="9" type="primary">coaD</name>
    <name evidence="11" type="ORF">FPB0191_02291</name>
</gene>
<feature type="site" description="Transition state stabilizer" evidence="9">
    <location>
        <position position="20"/>
    </location>
</feature>
<comment type="pathway">
    <text evidence="9">Cofactor biosynthesis; coenzyme A biosynthesis; CoA from (R)-pantothenate: step 4/5.</text>
</comment>
<feature type="binding site" evidence="9">
    <location>
        <begin position="126"/>
        <end position="132"/>
    </location>
    <ligand>
        <name>ATP</name>
        <dbReference type="ChEBI" id="CHEBI:30616"/>
    </ligand>
</feature>
<evidence type="ECO:0000313" key="12">
    <source>
        <dbReference type="Proteomes" id="UP000030901"/>
    </source>
</evidence>
<dbReference type="PANTHER" id="PTHR21342:SF1">
    <property type="entry name" value="PHOSPHOPANTETHEINE ADENYLYLTRANSFERASE"/>
    <property type="match status" value="1"/>
</dbReference>